<reference evidence="2 3" key="1">
    <citation type="submission" date="2019-06" db="EMBL/GenBank/DDBJ databases">
        <title>Rhodococcus spaelei sp. nov., isolated from a cave.</title>
        <authorList>
            <person name="Lee S.D."/>
        </authorList>
    </citation>
    <scope>NUCLEOTIDE SEQUENCE [LARGE SCALE GENOMIC DNA]</scope>
    <source>
        <strain evidence="2 3">C9-5</strain>
    </source>
</reference>
<dbReference type="RefSeq" id="WP_142097786.1">
    <property type="nucleotide sequence ID" value="NZ_VIGH01000003.1"/>
</dbReference>
<evidence type="ECO:0000256" key="1">
    <source>
        <dbReference type="SAM" id="MobiDB-lite"/>
    </source>
</evidence>
<feature type="compositionally biased region" description="Gly residues" evidence="1">
    <location>
        <begin position="98"/>
        <end position="109"/>
    </location>
</feature>
<proteinExistence type="predicted"/>
<keyword evidence="3" id="KW-1185">Reference proteome</keyword>
<sequence>MSGDHADLIAELRALTHLALERLEPMLDRAAEAAANAADPADGEPGPYGCAWCPVCALAALARGEQHDLVTMLASQASVLLALVRALLDEHGSHPGPGDDGPGGAGPGGAPTDRPRAFVPITVQVEENP</sequence>
<dbReference type="Proteomes" id="UP000316256">
    <property type="component" value="Unassembled WGS sequence"/>
</dbReference>
<dbReference type="EMBL" id="VIGH01000003">
    <property type="protein sequence ID" value="TQF73572.1"/>
    <property type="molecule type" value="Genomic_DNA"/>
</dbReference>
<organism evidence="2 3">
    <name type="scientific">Rhodococcus spelaei</name>
    <dbReference type="NCBI Taxonomy" id="2546320"/>
    <lineage>
        <taxon>Bacteria</taxon>
        <taxon>Bacillati</taxon>
        <taxon>Actinomycetota</taxon>
        <taxon>Actinomycetes</taxon>
        <taxon>Mycobacteriales</taxon>
        <taxon>Nocardiaceae</taxon>
        <taxon>Rhodococcus</taxon>
    </lineage>
</organism>
<protein>
    <submittedName>
        <fullName evidence="2">Uncharacterized protein</fullName>
    </submittedName>
</protein>
<name>A0A541BMM9_9NOCA</name>
<feature type="region of interest" description="Disordered" evidence="1">
    <location>
        <begin position="90"/>
        <end position="129"/>
    </location>
</feature>
<accession>A0A541BMM9</accession>
<comment type="caution">
    <text evidence="2">The sequence shown here is derived from an EMBL/GenBank/DDBJ whole genome shotgun (WGS) entry which is preliminary data.</text>
</comment>
<dbReference type="AlphaFoldDB" id="A0A541BMM9"/>
<evidence type="ECO:0000313" key="2">
    <source>
        <dbReference type="EMBL" id="TQF73572.1"/>
    </source>
</evidence>
<gene>
    <name evidence="2" type="ORF">FK531_08815</name>
</gene>
<evidence type="ECO:0000313" key="3">
    <source>
        <dbReference type="Proteomes" id="UP000316256"/>
    </source>
</evidence>